<evidence type="ECO:0000256" key="8">
    <source>
        <dbReference type="SAM" id="Coils"/>
    </source>
</evidence>
<feature type="region of interest" description="Disordered" evidence="9">
    <location>
        <begin position="820"/>
        <end position="843"/>
    </location>
</feature>
<gene>
    <name evidence="12" type="primary">101890118</name>
</gene>
<keyword evidence="7" id="KW-0472">Membrane</keyword>
<feature type="domain" description="Vps53 C-terminal" evidence="11">
    <location>
        <begin position="708"/>
        <end position="792"/>
    </location>
</feature>
<name>A0A1I8MA79_MUSDO</name>
<dbReference type="GO" id="GO:0000938">
    <property type="term" value="C:GARP complex"/>
    <property type="evidence" value="ECO:0007669"/>
    <property type="project" value="InterPro"/>
</dbReference>
<dbReference type="InterPro" id="IPR007234">
    <property type="entry name" value="Vps53_N"/>
</dbReference>
<dbReference type="GO" id="GO:0010008">
    <property type="term" value="C:endosome membrane"/>
    <property type="evidence" value="ECO:0007669"/>
    <property type="project" value="UniProtKB-SubCell"/>
</dbReference>
<dbReference type="InterPro" id="IPR031745">
    <property type="entry name" value="Vps53_C"/>
</dbReference>
<dbReference type="PANTHER" id="PTHR12820">
    <property type="entry name" value="VACUOLAR SORTING PROTEIN 53"/>
    <property type="match status" value="1"/>
</dbReference>
<keyword evidence="5" id="KW-0967">Endosome</keyword>
<protein>
    <recommendedName>
        <fullName evidence="4">Vacuolar protein sorting-associated protein 53 homolog</fullName>
    </recommendedName>
</protein>
<evidence type="ECO:0000256" key="7">
    <source>
        <dbReference type="ARBA" id="ARBA00023136"/>
    </source>
</evidence>
<comment type="similarity">
    <text evidence="3">Belongs to the VPS53 family.</text>
</comment>
<evidence type="ECO:0000256" key="9">
    <source>
        <dbReference type="SAM" id="MobiDB-lite"/>
    </source>
</evidence>
<evidence type="ECO:0000313" key="12">
    <source>
        <dbReference type="EnsemblMetazoa" id="MDOA002812-PA"/>
    </source>
</evidence>
<dbReference type="InterPro" id="IPR038260">
    <property type="entry name" value="Vps53_C_sf"/>
</dbReference>
<dbReference type="EnsemblMetazoa" id="MDOA002812-RA">
    <property type="protein sequence ID" value="MDOA002812-PA"/>
    <property type="gene ID" value="MDOA002812"/>
</dbReference>
<keyword evidence="8" id="KW-0175">Coiled coil</keyword>
<evidence type="ECO:0000259" key="11">
    <source>
        <dbReference type="Pfam" id="PF16854"/>
    </source>
</evidence>
<evidence type="ECO:0000256" key="4">
    <source>
        <dbReference type="ARBA" id="ARBA00014103"/>
    </source>
</evidence>
<dbReference type="AlphaFoldDB" id="A0A1I8MA79"/>
<evidence type="ECO:0000259" key="10">
    <source>
        <dbReference type="Pfam" id="PF04100"/>
    </source>
</evidence>
<feature type="domain" description="Vps53 N-terminal" evidence="10">
    <location>
        <begin position="46"/>
        <end position="445"/>
    </location>
</feature>
<sequence>MNATEAPLDPTNSKGSLEGDNKIHFSKEVKQVIDKVLKSDDPMDSPDFNCVDYINQLFPNEQSLATIDDTIQRMQYEVSLIDDNIRSVVRGQTNTGQDGQMALYEAQKVISTLYDHIIDVKTRAEKTEEMVKEITRDIKQLDCAKRNLTSAITTLNHLHMLVGGIESLEKLIEKRLYGEILNPLQAITEVNQHFQQYSDIEEIKNLSQSVDRIQVTLAQQITEDFKEAFLPTSKASGGNSNQPRLSLNQLADACKVVSVLDPKVKKELLKWFIAQQLEEYLHLFHENQDIAWLDKIDKRYAWLKRHLLDFEDKFGSVFPLDWEVSERITVEFCRLTSDQLSKIMAKRTNEIDVRLLLFAINKTQAFEQLLSKRFTGVTLGINPNATDKLTSPANSETSSGDVVINPNLIVFHDQIGSCFKAHLDIYIRSIDRNLSELIEKFVEQVKEPLKIADAKTTVYPSSADLFVFYKKCMVQCNQLSNEQPMYELAMVFKKYLREYASKVLEFSIPKLLSSSTSIGKSMSLLTRDMQNLSTAAGQVIHNFLKEGDAQRFTRDDLIRICCVLTTAEYCLETVQQLEEKLKEKVAAAYANKVDMSEERDVFHRIISNCIQLLVQDLEAGCEPSLQAMAKVQWQSINNVGDQSAFITTICANFKQTVPILRDNLATSRKYFTQFCHKFVNVFIPKFINVLYKCKLTLSDGSNNVLGCEQLLLDTHSLKTALLDLPSIGSSVNRKAPTSYTKVVVKDMTRAEMIIKVVMTPVQPPAHFTQQVLKLLPDITIAEYQKILDMKAVKRVDQLQLIDLFKRTASAAAYAGLNESTEAEANTDVPPVATTTGTEEGTTDNLIADATATENNVSTSTSAAATSTSAIGSTSTPKRAFIFSVGSFTGGSSTEKPSDGTPQAGGDRSRIRKLEYLLKKRLP</sequence>
<dbReference type="eggNOG" id="KOG2180">
    <property type="taxonomic scope" value="Eukaryota"/>
</dbReference>
<dbReference type="Pfam" id="PF04100">
    <property type="entry name" value="Vps53_N"/>
    <property type="match status" value="1"/>
</dbReference>
<accession>A0A1I8MA79</accession>
<proteinExistence type="inferred from homology"/>
<feature type="region of interest" description="Disordered" evidence="9">
    <location>
        <begin position="1"/>
        <end position="21"/>
    </location>
</feature>
<dbReference type="Gene3D" id="1.10.357.110">
    <property type="entry name" value="Vacuolar protein sorting-associated protein 53, C-terminus"/>
    <property type="match status" value="1"/>
</dbReference>
<feature type="region of interest" description="Disordered" evidence="9">
    <location>
        <begin position="889"/>
        <end position="911"/>
    </location>
</feature>
<dbReference type="VEuPathDB" id="VectorBase:MDOA002812"/>
<dbReference type="STRING" id="7370.A0A1I8MA79"/>
<evidence type="ECO:0000256" key="5">
    <source>
        <dbReference type="ARBA" id="ARBA00022753"/>
    </source>
</evidence>
<feature type="coiled-coil region" evidence="8">
    <location>
        <begin position="124"/>
        <end position="151"/>
    </location>
</feature>
<evidence type="ECO:0000256" key="2">
    <source>
        <dbReference type="ARBA" id="ARBA00004481"/>
    </source>
</evidence>
<evidence type="ECO:0000256" key="1">
    <source>
        <dbReference type="ARBA" id="ARBA00004150"/>
    </source>
</evidence>
<keyword evidence="6" id="KW-0333">Golgi apparatus</keyword>
<dbReference type="InterPro" id="IPR039766">
    <property type="entry name" value="Vps53"/>
</dbReference>
<comment type="subcellular location">
    <subcellularLocation>
        <location evidence="2">Endosome membrane</location>
        <topology evidence="2">Peripheral membrane protein</topology>
    </subcellularLocation>
    <subcellularLocation>
        <location evidence="1">Golgi apparatus</location>
        <location evidence="1">trans-Golgi network membrane</location>
        <topology evidence="1">Peripheral membrane protein</topology>
    </subcellularLocation>
</comment>
<dbReference type="Pfam" id="PF16854">
    <property type="entry name" value="VPS53_C"/>
    <property type="match status" value="1"/>
</dbReference>
<dbReference type="OrthoDB" id="10261632at2759"/>
<organism evidence="12">
    <name type="scientific">Musca domestica</name>
    <name type="common">House fly</name>
    <dbReference type="NCBI Taxonomy" id="7370"/>
    <lineage>
        <taxon>Eukaryota</taxon>
        <taxon>Metazoa</taxon>
        <taxon>Ecdysozoa</taxon>
        <taxon>Arthropoda</taxon>
        <taxon>Hexapoda</taxon>
        <taxon>Insecta</taxon>
        <taxon>Pterygota</taxon>
        <taxon>Neoptera</taxon>
        <taxon>Endopterygota</taxon>
        <taxon>Diptera</taxon>
        <taxon>Brachycera</taxon>
        <taxon>Muscomorpha</taxon>
        <taxon>Muscoidea</taxon>
        <taxon>Muscidae</taxon>
        <taxon>Musca</taxon>
    </lineage>
</organism>
<dbReference type="GO" id="GO:0042147">
    <property type="term" value="P:retrograde transport, endosome to Golgi"/>
    <property type="evidence" value="ECO:0007669"/>
    <property type="project" value="InterPro"/>
</dbReference>
<dbReference type="PANTHER" id="PTHR12820:SF0">
    <property type="entry name" value="VACUOLAR PROTEIN SORTING-ASSOCIATED PROTEIN 53 HOMOLOG"/>
    <property type="match status" value="1"/>
</dbReference>
<evidence type="ECO:0000256" key="3">
    <source>
        <dbReference type="ARBA" id="ARBA00008628"/>
    </source>
</evidence>
<reference evidence="12" key="1">
    <citation type="submission" date="2020-05" db="UniProtKB">
        <authorList>
            <consortium name="EnsemblMetazoa"/>
        </authorList>
    </citation>
    <scope>IDENTIFICATION</scope>
    <source>
        <strain evidence="12">Aabys</strain>
    </source>
</reference>
<dbReference type="GO" id="GO:0005829">
    <property type="term" value="C:cytosol"/>
    <property type="evidence" value="ECO:0007669"/>
    <property type="project" value="GOC"/>
</dbReference>
<dbReference type="VEuPathDB" id="VectorBase:MDOMA2_000492"/>
<evidence type="ECO:0000256" key="6">
    <source>
        <dbReference type="ARBA" id="ARBA00023034"/>
    </source>
</evidence>